<comment type="caution">
    <text evidence="2">The sequence shown here is derived from an EMBL/GenBank/DDBJ whole genome shotgun (WGS) entry which is preliminary data.</text>
</comment>
<reference evidence="2 3" key="1">
    <citation type="submission" date="2018-03" db="EMBL/GenBank/DDBJ databases">
        <title>Genome sequence of Clostridium liquoris DSM 100320.</title>
        <authorList>
            <person name="Poehlein A."/>
            <person name="Daniel R."/>
        </authorList>
    </citation>
    <scope>NUCLEOTIDE SEQUENCE [LARGE SCALE GENOMIC DNA]</scope>
    <source>
        <strain evidence="2 3">DSM 100320</strain>
    </source>
</reference>
<evidence type="ECO:0008006" key="4">
    <source>
        <dbReference type="Google" id="ProtNLM"/>
    </source>
</evidence>
<feature type="transmembrane region" description="Helical" evidence="1">
    <location>
        <begin position="411"/>
        <end position="437"/>
    </location>
</feature>
<protein>
    <recommendedName>
        <fullName evidence="4">Permease family protein</fullName>
    </recommendedName>
</protein>
<dbReference type="AlphaFoldDB" id="A0A2T0B3L1"/>
<gene>
    <name evidence="2" type="ORF">CLLI_15740</name>
</gene>
<feature type="transmembrane region" description="Helical" evidence="1">
    <location>
        <begin position="258"/>
        <end position="280"/>
    </location>
</feature>
<keyword evidence="1" id="KW-0812">Transmembrane</keyword>
<sequence>MAMKREYGKEQPYTPAGLFKIRLPFIHYRWEWSEAFQAMLMCATCLGAIPILTETLGIPFDIAWGMVIINGFLYCTHALLGDPVVPGWITPSIPLTIAYLSSFAVGPERIKALIALQIIVGIIFIVMGITGAAGKLMDIVPNSIKAGILLGAGFAAIMGEFSVGGRYGKYPISVTIGVVVAFYLLFSESFRSLRKKNKVLNAIAKYGMLPAIILSIIVGPIAGELPVPKIEIGSVVHLPNFPEIIKTVSPFGIGFPDISLFISAIPMAIMAYIIAFGDFVTSEALINEAKEVRKDEKIDFNSNRSNLISGFRNIVMSLIAPYVPLCGPLWAAVTAAVSQRYKEGREAMDSIFSGVGTFRWVTFISVALIPIVSLVQPVLPVALSLTLLVQGYVCTRLAMDICFTDLDKGIAGVMGAVLATRGAAWGLAVGIILHLCLSDLGRNKKTVVDNETSIQD</sequence>
<keyword evidence="1" id="KW-0472">Membrane</keyword>
<dbReference type="EMBL" id="PVXO01000044">
    <property type="protein sequence ID" value="PRR78490.1"/>
    <property type="molecule type" value="Genomic_DNA"/>
</dbReference>
<feature type="transmembrane region" description="Helical" evidence="1">
    <location>
        <begin position="357"/>
        <end position="375"/>
    </location>
</feature>
<accession>A0A2T0B3L1</accession>
<proteinExistence type="predicted"/>
<organism evidence="2 3">
    <name type="scientific">Clostridium liquoris</name>
    <dbReference type="NCBI Taxonomy" id="1289519"/>
    <lineage>
        <taxon>Bacteria</taxon>
        <taxon>Bacillati</taxon>
        <taxon>Bacillota</taxon>
        <taxon>Clostridia</taxon>
        <taxon>Eubacteriales</taxon>
        <taxon>Clostridiaceae</taxon>
        <taxon>Clostridium</taxon>
    </lineage>
</organism>
<keyword evidence="3" id="KW-1185">Reference proteome</keyword>
<dbReference type="Proteomes" id="UP000239706">
    <property type="component" value="Unassembled WGS sequence"/>
</dbReference>
<dbReference type="OrthoDB" id="354989at2"/>
<dbReference type="RefSeq" id="WP_106063672.1">
    <property type="nucleotide sequence ID" value="NZ_PVXO01000044.1"/>
</dbReference>
<feature type="transmembrane region" description="Helical" evidence="1">
    <location>
        <begin position="170"/>
        <end position="187"/>
    </location>
</feature>
<evidence type="ECO:0000313" key="3">
    <source>
        <dbReference type="Proteomes" id="UP000239706"/>
    </source>
</evidence>
<evidence type="ECO:0000313" key="2">
    <source>
        <dbReference type="EMBL" id="PRR78490.1"/>
    </source>
</evidence>
<feature type="transmembrane region" description="Helical" evidence="1">
    <location>
        <begin position="87"/>
        <end position="106"/>
    </location>
</feature>
<keyword evidence="1" id="KW-1133">Transmembrane helix</keyword>
<evidence type="ECO:0000256" key="1">
    <source>
        <dbReference type="SAM" id="Phobius"/>
    </source>
</evidence>
<feature type="transmembrane region" description="Helical" evidence="1">
    <location>
        <begin position="199"/>
        <end position="222"/>
    </location>
</feature>
<feature type="transmembrane region" description="Helical" evidence="1">
    <location>
        <begin position="382"/>
        <end position="399"/>
    </location>
</feature>
<feature type="transmembrane region" description="Helical" evidence="1">
    <location>
        <begin position="314"/>
        <end position="337"/>
    </location>
</feature>
<name>A0A2T0B3L1_9CLOT</name>
<feature type="transmembrane region" description="Helical" evidence="1">
    <location>
        <begin position="112"/>
        <end position="134"/>
    </location>
</feature>